<dbReference type="InterPro" id="IPR050445">
    <property type="entry name" value="Bact_polysacc_biosynth/exp"/>
</dbReference>
<dbReference type="GO" id="GO:0005886">
    <property type="term" value="C:plasma membrane"/>
    <property type="evidence" value="ECO:0007669"/>
    <property type="project" value="TreeGrafter"/>
</dbReference>
<dbReference type="EMBL" id="QBKS01000001">
    <property type="protein sequence ID" value="PTX57930.1"/>
    <property type="molecule type" value="Genomic_DNA"/>
</dbReference>
<protein>
    <submittedName>
        <fullName evidence="1">Mrp family chromosome partitioning ATPase</fullName>
    </submittedName>
</protein>
<dbReference type="Gene3D" id="3.40.50.300">
    <property type="entry name" value="P-loop containing nucleotide triphosphate hydrolases"/>
    <property type="match status" value="1"/>
</dbReference>
<dbReference type="Proteomes" id="UP000243978">
    <property type="component" value="Unassembled WGS sequence"/>
</dbReference>
<evidence type="ECO:0000313" key="2">
    <source>
        <dbReference type="Proteomes" id="UP000243978"/>
    </source>
</evidence>
<evidence type="ECO:0000313" key="1">
    <source>
        <dbReference type="EMBL" id="PTX57930.1"/>
    </source>
</evidence>
<keyword evidence="2" id="KW-1185">Reference proteome</keyword>
<dbReference type="PANTHER" id="PTHR32309">
    <property type="entry name" value="TYROSINE-PROTEIN KINASE"/>
    <property type="match status" value="1"/>
</dbReference>
<accession>A0A2T6BPC0</accession>
<gene>
    <name evidence="1" type="ORF">C8N43_2605</name>
</gene>
<name>A0A2T6BPC0_9RHOB</name>
<dbReference type="SUPFAM" id="SSF52540">
    <property type="entry name" value="P-loop containing nucleoside triphosphate hydrolases"/>
    <property type="match status" value="1"/>
</dbReference>
<sequence length="266" mass="29183">MEQITHPNEIIREAERTLPEQSFSLGLTDPEHAWARLTPAEVDPVSLQRHNIVTQSPNPTAEPFDQLRTRILQHMAAQGHRKLALTSPTPGCGSSTIVANLALSLARHTDLRVMVFDLDLRSPSLIHMFGLTQTGPRFSALAGHRRNFDSTCLRYGSSLGLSLNASPIEDATEHLASTKTRNLLDYIDAEYAPDLMVFDLPSLRPSDAALAGLSLVDCALLIGHADRSTLEDIDWAERQIADTCEPLGVVLNRCRFAEVPGASFRG</sequence>
<dbReference type="AlphaFoldDB" id="A0A2T6BPC0"/>
<dbReference type="OrthoDB" id="9775724at2"/>
<comment type="caution">
    <text evidence="1">The sequence shown here is derived from an EMBL/GenBank/DDBJ whole genome shotgun (WGS) entry which is preliminary data.</text>
</comment>
<organism evidence="1 2">
    <name type="scientific">Litoreibacter ponti</name>
    <dbReference type="NCBI Taxonomy" id="1510457"/>
    <lineage>
        <taxon>Bacteria</taxon>
        <taxon>Pseudomonadati</taxon>
        <taxon>Pseudomonadota</taxon>
        <taxon>Alphaproteobacteria</taxon>
        <taxon>Rhodobacterales</taxon>
        <taxon>Roseobacteraceae</taxon>
        <taxon>Litoreibacter</taxon>
    </lineage>
</organism>
<dbReference type="GO" id="GO:0004713">
    <property type="term" value="F:protein tyrosine kinase activity"/>
    <property type="evidence" value="ECO:0007669"/>
    <property type="project" value="TreeGrafter"/>
</dbReference>
<proteinExistence type="predicted"/>
<dbReference type="InterPro" id="IPR027417">
    <property type="entry name" value="P-loop_NTPase"/>
</dbReference>
<dbReference type="PANTHER" id="PTHR32309:SF13">
    <property type="entry name" value="FERRIC ENTEROBACTIN TRANSPORT PROTEIN FEPE"/>
    <property type="match status" value="1"/>
</dbReference>
<reference evidence="1 2" key="1">
    <citation type="submission" date="2018-04" db="EMBL/GenBank/DDBJ databases">
        <title>Genomic Encyclopedia of Archaeal and Bacterial Type Strains, Phase II (KMG-II): from individual species to whole genera.</title>
        <authorList>
            <person name="Goeker M."/>
        </authorList>
    </citation>
    <scope>NUCLEOTIDE SEQUENCE [LARGE SCALE GENOMIC DNA]</scope>
    <source>
        <strain evidence="1 2">DSM 100977</strain>
    </source>
</reference>
<dbReference type="RefSeq" id="WP_107845986.1">
    <property type="nucleotide sequence ID" value="NZ_QBKS01000001.1"/>
</dbReference>